<keyword evidence="3" id="KW-1185">Reference proteome</keyword>
<dbReference type="EMBL" id="BNJK01000001">
    <property type="protein sequence ID" value="GHO97539.1"/>
    <property type="molecule type" value="Genomic_DNA"/>
</dbReference>
<comment type="caution">
    <text evidence="2">The sequence shown here is derived from an EMBL/GenBank/DDBJ whole genome shotgun (WGS) entry which is preliminary data.</text>
</comment>
<dbReference type="AlphaFoldDB" id="A0A8J3N3Y3"/>
<dbReference type="RefSeq" id="WP_220208079.1">
    <property type="nucleotide sequence ID" value="NZ_BNJK01000001.1"/>
</dbReference>
<evidence type="ECO:0000313" key="2">
    <source>
        <dbReference type="EMBL" id="GHO97539.1"/>
    </source>
</evidence>
<dbReference type="InterPro" id="IPR003346">
    <property type="entry name" value="Transposase_20"/>
</dbReference>
<dbReference type="PANTHER" id="PTHR33055">
    <property type="entry name" value="TRANSPOSASE FOR INSERTION SEQUENCE ELEMENT IS1111A"/>
    <property type="match status" value="1"/>
</dbReference>
<feature type="domain" description="Transposase IS116/IS110/IS902 C-terminal" evidence="1">
    <location>
        <begin position="3"/>
        <end position="57"/>
    </location>
</feature>
<dbReference type="Proteomes" id="UP000597444">
    <property type="component" value="Unassembled WGS sequence"/>
</dbReference>
<dbReference type="GO" id="GO:0003677">
    <property type="term" value="F:DNA binding"/>
    <property type="evidence" value="ECO:0007669"/>
    <property type="project" value="InterPro"/>
</dbReference>
<name>A0A8J3N3Y3_9CHLR</name>
<dbReference type="InterPro" id="IPR047650">
    <property type="entry name" value="Transpos_IS110"/>
</dbReference>
<accession>A0A8J3N3Y3</accession>
<dbReference type="GO" id="GO:0004803">
    <property type="term" value="F:transposase activity"/>
    <property type="evidence" value="ECO:0007669"/>
    <property type="project" value="InterPro"/>
</dbReference>
<sequence>MQNHLVGWLPDCPGNRQSGGKRLSGTATKGDVWLRAVLGEVAVSIGRSRGTYLHAQYHRIARRRGKQKAAWAVAHSIIVIIYHILQSKRPYQDLGEHYFEQLEAPRLEHHHVRRLEQLGYTVTLTPQVA</sequence>
<protein>
    <recommendedName>
        <fullName evidence="1">Transposase IS116/IS110/IS902 C-terminal domain-containing protein</fullName>
    </recommendedName>
</protein>
<evidence type="ECO:0000313" key="3">
    <source>
        <dbReference type="Proteomes" id="UP000597444"/>
    </source>
</evidence>
<proteinExistence type="predicted"/>
<organism evidence="2 3">
    <name type="scientific">Reticulibacter mediterranei</name>
    <dbReference type="NCBI Taxonomy" id="2778369"/>
    <lineage>
        <taxon>Bacteria</taxon>
        <taxon>Bacillati</taxon>
        <taxon>Chloroflexota</taxon>
        <taxon>Ktedonobacteria</taxon>
        <taxon>Ktedonobacterales</taxon>
        <taxon>Reticulibacteraceae</taxon>
        <taxon>Reticulibacter</taxon>
    </lineage>
</organism>
<gene>
    <name evidence="2" type="ORF">KSF_075870</name>
</gene>
<reference evidence="2" key="1">
    <citation type="submission" date="2020-10" db="EMBL/GenBank/DDBJ databases">
        <title>Taxonomic study of unclassified bacteria belonging to the class Ktedonobacteria.</title>
        <authorList>
            <person name="Yabe S."/>
            <person name="Wang C.M."/>
            <person name="Zheng Y."/>
            <person name="Sakai Y."/>
            <person name="Cavaletti L."/>
            <person name="Monciardini P."/>
            <person name="Donadio S."/>
        </authorList>
    </citation>
    <scope>NUCLEOTIDE SEQUENCE</scope>
    <source>
        <strain evidence="2">ID150040</strain>
    </source>
</reference>
<dbReference type="Pfam" id="PF02371">
    <property type="entry name" value="Transposase_20"/>
    <property type="match status" value="1"/>
</dbReference>
<evidence type="ECO:0000259" key="1">
    <source>
        <dbReference type="Pfam" id="PF02371"/>
    </source>
</evidence>
<dbReference type="PANTHER" id="PTHR33055:SF15">
    <property type="entry name" value="TRANSPOSASE-RELATED"/>
    <property type="match status" value="1"/>
</dbReference>
<dbReference type="GO" id="GO:0006313">
    <property type="term" value="P:DNA transposition"/>
    <property type="evidence" value="ECO:0007669"/>
    <property type="project" value="InterPro"/>
</dbReference>